<comment type="caution">
    <text evidence="3">The sequence shown here is derived from an EMBL/GenBank/DDBJ whole genome shotgun (WGS) entry which is preliminary data.</text>
</comment>
<keyword evidence="4" id="KW-1185">Reference proteome</keyword>
<organism evidence="3 4">
    <name type="scientific">Araneus ventricosus</name>
    <name type="common">Orbweaver spider</name>
    <name type="synonym">Epeira ventricosa</name>
    <dbReference type="NCBI Taxonomy" id="182803"/>
    <lineage>
        <taxon>Eukaryota</taxon>
        <taxon>Metazoa</taxon>
        <taxon>Ecdysozoa</taxon>
        <taxon>Arthropoda</taxon>
        <taxon>Chelicerata</taxon>
        <taxon>Arachnida</taxon>
        <taxon>Araneae</taxon>
        <taxon>Araneomorphae</taxon>
        <taxon>Entelegynae</taxon>
        <taxon>Araneoidea</taxon>
        <taxon>Araneidae</taxon>
        <taxon>Araneus</taxon>
    </lineage>
</organism>
<evidence type="ECO:0000256" key="1">
    <source>
        <dbReference type="SAM" id="MobiDB-lite"/>
    </source>
</evidence>
<dbReference type="Proteomes" id="UP000499080">
    <property type="component" value="Unassembled WGS sequence"/>
</dbReference>
<sequence length="83" mass="9094">MEMRLSSSSPAQTKMDSTRSRASSWRLGVVIYENTKPSIVMAVGMHKKDLPGPDGLIRVVLLHTQDGDIKRPIIKVTILSCGS</sequence>
<evidence type="ECO:0000259" key="2">
    <source>
        <dbReference type="Pfam" id="PF18701"/>
    </source>
</evidence>
<gene>
    <name evidence="3" type="ORF">AVEN_158370_1</name>
</gene>
<dbReference type="EMBL" id="BGPR01017776">
    <property type="protein sequence ID" value="GBN77262.1"/>
    <property type="molecule type" value="Genomic_DNA"/>
</dbReference>
<name>A0A4Y2RN67_ARAVE</name>
<dbReference type="Pfam" id="PF18701">
    <property type="entry name" value="DUF5641"/>
    <property type="match status" value="1"/>
</dbReference>
<accession>A0A4Y2RN67</accession>
<dbReference type="AlphaFoldDB" id="A0A4Y2RN67"/>
<dbReference type="InterPro" id="IPR040676">
    <property type="entry name" value="DUF5641"/>
</dbReference>
<evidence type="ECO:0000313" key="4">
    <source>
        <dbReference type="Proteomes" id="UP000499080"/>
    </source>
</evidence>
<protein>
    <recommendedName>
        <fullName evidence="2">DUF5641 domain-containing protein</fullName>
    </recommendedName>
</protein>
<evidence type="ECO:0000313" key="3">
    <source>
        <dbReference type="EMBL" id="GBN77262.1"/>
    </source>
</evidence>
<reference evidence="3 4" key="1">
    <citation type="journal article" date="2019" name="Sci. Rep.">
        <title>Orb-weaving spider Araneus ventricosus genome elucidates the spidroin gene catalogue.</title>
        <authorList>
            <person name="Kono N."/>
            <person name="Nakamura H."/>
            <person name="Ohtoshi R."/>
            <person name="Moran D.A.P."/>
            <person name="Shinohara A."/>
            <person name="Yoshida Y."/>
            <person name="Fujiwara M."/>
            <person name="Mori M."/>
            <person name="Tomita M."/>
            <person name="Arakawa K."/>
        </authorList>
    </citation>
    <scope>NUCLEOTIDE SEQUENCE [LARGE SCALE GENOMIC DNA]</scope>
</reference>
<feature type="region of interest" description="Disordered" evidence="1">
    <location>
        <begin position="1"/>
        <end position="21"/>
    </location>
</feature>
<feature type="domain" description="DUF5641" evidence="2">
    <location>
        <begin position="29"/>
        <end position="79"/>
    </location>
</feature>
<proteinExistence type="predicted"/>